<name>A0A2A8B9N7_9BACI</name>
<dbReference type="Proteomes" id="UP000220621">
    <property type="component" value="Unassembled WGS sequence"/>
</dbReference>
<dbReference type="AlphaFoldDB" id="A0A2A8B9N7"/>
<dbReference type="EMBL" id="NUDL01000234">
    <property type="protein sequence ID" value="PEM40035.1"/>
    <property type="molecule type" value="Genomic_DNA"/>
</dbReference>
<comment type="caution">
    <text evidence="1">The sequence shown here is derived from an EMBL/GenBank/DDBJ whole genome shotgun (WGS) entry which is preliminary data.</text>
</comment>
<proteinExistence type="predicted"/>
<reference evidence="1 2" key="1">
    <citation type="submission" date="2017-09" db="EMBL/GenBank/DDBJ databases">
        <title>Large-scale bioinformatics analysis of Bacillus genomes uncovers conserved roles of natural products in bacterial physiology.</title>
        <authorList>
            <consortium name="Agbiome Team Llc"/>
            <person name="Bleich R.M."/>
            <person name="Grubbs K.J."/>
            <person name="Santa Maria K.C."/>
            <person name="Allen S.E."/>
            <person name="Farag S."/>
            <person name="Shank E.A."/>
            <person name="Bowers A."/>
        </authorList>
    </citation>
    <scope>NUCLEOTIDE SEQUENCE [LARGE SCALE GENOMIC DNA]</scope>
    <source>
        <strain evidence="1 2">AFS010764</strain>
    </source>
</reference>
<accession>A0A2A8B9N7</accession>
<dbReference type="RefSeq" id="WP_142315135.1">
    <property type="nucleotide sequence ID" value="NZ_NUDL01000234.1"/>
</dbReference>
<evidence type="ECO:0000313" key="2">
    <source>
        <dbReference type="Proteomes" id="UP000220621"/>
    </source>
</evidence>
<organism evidence="1 2">
    <name type="scientific">Bacillus wiedmannii</name>
    <dbReference type="NCBI Taxonomy" id="1890302"/>
    <lineage>
        <taxon>Bacteria</taxon>
        <taxon>Bacillati</taxon>
        <taxon>Bacillota</taxon>
        <taxon>Bacilli</taxon>
        <taxon>Bacillales</taxon>
        <taxon>Bacillaceae</taxon>
        <taxon>Bacillus</taxon>
        <taxon>Bacillus cereus group</taxon>
    </lineage>
</organism>
<protein>
    <submittedName>
        <fullName evidence="1">Uncharacterized protein</fullName>
    </submittedName>
</protein>
<feature type="non-terminal residue" evidence="1">
    <location>
        <position position="74"/>
    </location>
</feature>
<gene>
    <name evidence="1" type="ORF">CN611_31835</name>
</gene>
<feature type="non-terminal residue" evidence="1">
    <location>
        <position position="1"/>
    </location>
</feature>
<evidence type="ECO:0000313" key="1">
    <source>
        <dbReference type="EMBL" id="PEM40035.1"/>
    </source>
</evidence>
<sequence>GVSETIKKVTGKKNSDYEVGVQPYTTIKDESHVKALTYVPRNKDENGSTFSGITFLKQLTLDNPNNKNVEIWLN</sequence>